<dbReference type="AlphaFoldDB" id="A0A5P1WYY0"/>
<sequence length="278" mass="31292">MNFRRIQWIFLVAFIALDVFLGYSFISNNDFTISVAQTTREQTIVNEMKADGIETGKLSTNRQSGYYISTTGSGILQDKLGNLKGQTPSYNNGVLTSNFDQPVKINVKHPEKTLNKIVADKNKVLFGSQYVYDAELSSDYDNDVIYVQKGPSLNVSGTEGQIRFRVNSENQIISYSQSYLNNIKTLREKAKLVSERKAVLYLYQHDKISNNSKIKWTKLGYTRLLALDDDNAVYIPTWMVAIQSKNSDSIEIKRVNAFTGTLSKTDADTLDEAASESN</sequence>
<protein>
    <recommendedName>
        <fullName evidence="1">Regulatory protein YycH-like domain-containing protein</fullName>
    </recommendedName>
</protein>
<dbReference type="EMBL" id="CP043939">
    <property type="protein sequence ID" value="QER66423.1"/>
    <property type="molecule type" value="Genomic_DNA"/>
</dbReference>
<evidence type="ECO:0000259" key="1">
    <source>
        <dbReference type="Pfam" id="PF09648"/>
    </source>
</evidence>
<evidence type="ECO:0000313" key="2">
    <source>
        <dbReference type="EMBL" id="QER66423.1"/>
    </source>
</evidence>
<dbReference type="Proteomes" id="UP000325295">
    <property type="component" value="Chromosome"/>
</dbReference>
<dbReference type="KEGG" id="lnn:F0161_00145"/>
<accession>A0A5P1WYY0</accession>
<dbReference type="Gene3D" id="2.40.128.690">
    <property type="entry name" value="YycH protein, domain 3-like"/>
    <property type="match status" value="1"/>
</dbReference>
<proteinExistence type="predicted"/>
<dbReference type="Pfam" id="PF09648">
    <property type="entry name" value="YycI"/>
    <property type="match status" value="1"/>
</dbReference>
<dbReference type="GO" id="GO:0016020">
    <property type="term" value="C:membrane"/>
    <property type="evidence" value="ECO:0007669"/>
    <property type="project" value="InterPro"/>
</dbReference>
<dbReference type="InterPro" id="IPR018604">
    <property type="entry name" value="YycI-like"/>
</dbReference>
<dbReference type="OrthoDB" id="2135943at2"/>
<keyword evidence="3" id="KW-1185">Reference proteome</keyword>
<organism evidence="2 3">
    <name type="scientific">Paucilactobacillus nenjiangensis</name>
    <dbReference type="NCBI Taxonomy" id="1296540"/>
    <lineage>
        <taxon>Bacteria</taxon>
        <taxon>Bacillati</taxon>
        <taxon>Bacillota</taxon>
        <taxon>Bacilli</taxon>
        <taxon>Lactobacillales</taxon>
        <taxon>Lactobacillaceae</taxon>
        <taxon>Paucilactobacillus</taxon>
    </lineage>
</organism>
<feature type="domain" description="Regulatory protein YycH-like" evidence="1">
    <location>
        <begin position="37"/>
        <end position="258"/>
    </location>
</feature>
<dbReference type="RefSeq" id="WP_150202968.1">
    <property type="nucleotide sequence ID" value="NZ_CAUQTN010000011.1"/>
</dbReference>
<evidence type="ECO:0000313" key="3">
    <source>
        <dbReference type="Proteomes" id="UP000325295"/>
    </source>
</evidence>
<gene>
    <name evidence="2" type="ORF">F0161_00145</name>
</gene>
<reference evidence="2 3" key="1">
    <citation type="submission" date="2019-09" db="EMBL/GenBank/DDBJ databases">
        <title>Complete Genome Sequence of Lactobacillus nenjiangensis SH-Y15, isolated from sauerkraut.</title>
        <authorList>
            <person name="Yang H."/>
        </authorList>
    </citation>
    <scope>NUCLEOTIDE SEQUENCE [LARGE SCALE GENOMIC DNA]</scope>
    <source>
        <strain evidence="2 3">SH-Y15</strain>
    </source>
</reference>
<name>A0A5P1WYY0_9LACO</name>